<comment type="caution">
    <text evidence="1">The sequence shown here is derived from an EMBL/GenBank/DDBJ whole genome shotgun (WGS) entry which is preliminary data.</text>
</comment>
<organism evidence="1 2">
    <name type="scientific">Tripterygium wilfordii</name>
    <name type="common">Thunder God vine</name>
    <dbReference type="NCBI Taxonomy" id="458696"/>
    <lineage>
        <taxon>Eukaryota</taxon>
        <taxon>Viridiplantae</taxon>
        <taxon>Streptophyta</taxon>
        <taxon>Embryophyta</taxon>
        <taxon>Tracheophyta</taxon>
        <taxon>Spermatophyta</taxon>
        <taxon>Magnoliopsida</taxon>
        <taxon>eudicotyledons</taxon>
        <taxon>Gunneridae</taxon>
        <taxon>Pentapetalae</taxon>
        <taxon>rosids</taxon>
        <taxon>fabids</taxon>
        <taxon>Celastrales</taxon>
        <taxon>Celastraceae</taxon>
        <taxon>Tripterygium</taxon>
    </lineage>
</organism>
<accession>A0A7J7DU12</accession>
<sequence>MKSRGAQTLRNFRHVKIPPLSPTNKKLSSVLSDIISCKRGISFLFSSTRLRLHIPSSSSDSLPSLSQGLRKEAFDYPKTEVSLVGALSTIGLSTSLTARFSWTKSNTKNQVRICDPTAGYTKPLCYFAFSSCVLDCRLVFL</sequence>
<gene>
    <name evidence="1" type="ORF">HS088_TW03G00181</name>
</gene>
<name>A0A7J7DU12_TRIWF</name>
<dbReference type="Proteomes" id="UP000593562">
    <property type="component" value="Unassembled WGS sequence"/>
</dbReference>
<protein>
    <submittedName>
        <fullName evidence="1">Uncharacterized protein</fullName>
    </submittedName>
</protein>
<reference evidence="1 2" key="1">
    <citation type="journal article" date="2020" name="Nat. Commun.">
        <title>Genome of Tripterygium wilfordii and identification of cytochrome P450 involved in triptolide biosynthesis.</title>
        <authorList>
            <person name="Tu L."/>
            <person name="Su P."/>
            <person name="Zhang Z."/>
            <person name="Gao L."/>
            <person name="Wang J."/>
            <person name="Hu T."/>
            <person name="Zhou J."/>
            <person name="Zhang Y."/>
            <person name="Zhao Y."/>
            <person name="Liu Y."/>
            <person name="Song Y."/>
            <person name="Tong Y."/>
            <person name="Lu Y."/>
            <person name="Yang J."/>
            <person name="Xu C."/>
            <person name="Jia M."/>
            <person name="Peters R.J."/>
            <person name="Huang L."/>
            <person name="Gao W."/>
        </authorList>
    </citation>
    <scope>NUCLEOTIDE SEQUENCE [LARGE SCALE GENOMIC DNA]</scope>
    <source>
        <strain evidence="2">cv. XIE 37</strain>
        <tissue evidence="1">Leaf</tissue>
    </source>
</reference>
<dbReference type="InParanoid" id="A0A7J7DU12"/>
<evidence type="ECO:0000313" key="2">
    <source>
        <dbReference type="Proteomes" id="UP000593562"/>
    </source>
</evidence>
<keyword evidence="2" id="KW-1185">Reference proteome</keyword>
<proteinExistence type="predicted"/>
<dbReference type="EMBL" id="JAAARO010000003">
    <property type="protein sequence ID" value="KAF5749855.1"/>
    <property type="molecule type" value="Genomic_DNA"/>
</dbReference>
<evidence type="ECO:0000313" key="1">
    <source>
        <dbReference type="EMBL" id="KAF5749855.1"/>
    </source>
</evidence>
<dbReference type="AlphaFoldDB" id="A0A7J7DU12"/>